<evidence type="ECO:0000313" key="9">
    <source>
        <dbReference type="EMBL" id="KJZ73185.1"/>
    </source>
</evidence>
<feature type="domain" description="Rhodopsin" evidence="8">
    <location>
        <begin position="38"/>
        <end position="271"/>
    </location>
</feature>
<evidence type="ECO:0000256" key="4">
    <source>
        <dbReference type="ARBA" id="ARBA00023136"/>
    </source>
</evidence>
<keyword evidence="3 7" id="KW-1133">Transmembrane helix</keyword>
<evidence type="ECO:0000256" key="1">
    <source>
        <dbReference type="ARBA" id="ARBA00004141"/>
    </source>
</evidence>
<dbReference type="Pfam" id="PF20684">
    <property type="entry name" value="Fung_rhodopsin"/>
    <property type="match status" value="1"/>
</dbReference>
<evidence type="ECO:0000256" key="3">
    <source>
        <dbReference type="ARBA" id="ARBA00022989"/>
    </source>
</evidence>
<feature type="transmembrane region" description="Helical" evidence="7">
    <location>
        <begin position="133"/>
        <end position="155"/>
    </location>
</feature>
<organism evidence="9 10">
    <name type="scientific">Hirsutella minnesotensis 3608</name>
    <dbReference type="NCBI Taxonomy" id="1043627"/>
    <lineage>
        <taxon>Eukaryota</taxon>
        <taxon>Fungi</taxon>
        <taxon>Dikarya</taxon>
        <taxon>Ascomycota</taxon>
        <taxon>Pezizomycotina</taxon>
        <taxon>Sordariomycetes</taxon>
        <taxon>Hypocreomycetidae</taxon>
        <taxon>Hypocreales</taxon>
        <taxon>Ophiocordycipitaceae</taxon>
        <taxon>Hirsutella</taxon>
    </lineage>
</organism>
<sequence>MGWVQNASPAINAESQFPAIITICVVLSILSIATVCCRLWIRVKARGLAADDWMAALSMIFALAYSVLCIIQTKYGLGLPLKDRPKANLIAYTRVNFAGRPIYQIGISFFKIALLISYLRLLKGTDQKTYRRVVWITILIIFLAHVGCALSLIFACTPVDKSWNPLKPGTCLPTGASFTGYAIVTIVSDIVVALLPIPVLLKLNVRLEKKLGLIGIFMLGLFTTVCSILRYTQINRIQFGDGNSTMLILWGTIEFNVGNMVSSLPFLAPVCMKKARDYRSKYSGGSGSGGSSNGANRSRGRKNVEHYKLSDVSTDKGAFAASSNKSKSASEENILDTNDHAIVKSVTYTVQLEEHEVTDRSSSSSSRRNRTQDSNV</sequence>
<feature type="transmembrane region" description="Helical" evidence="7">
    <location>
        <begin position="175"/>
        <end position="201"/>
    </location>
</feature>
<reference evidence="9 10" key="1">
    <citation type="journal article" date="2014" name="Genome Biol. Evol.">
        <title>Comparative genomics and transcriptomics analyses reveal divergent lifestyle features of nematode endoparasitic fungus Hirsutella minnesotensis.</title>
        <authorList>
            <person name="Lai Y."/>
            <person name="Liu K."/>
            <person name="Zhang X."/>
            <person name="Zhang X."/>
            <person name="Li K."/>
            <person name="Wang N."/>
            <person name="Shu C."/>
            <person name="Wu Y."/>
            <person name="Wang C."/>
            <person name="Bushley K.E."/>
            <person name="Xiang M."/>
            <person name="Liu X."/>
        </authorList>
    </citation>
    <scope>NUCLEOTIDE SEQUENCE [LARGE SCALE GENOMIC DNA]</scope>
    <source>
        <strain evidence="9 10">3608</strain>
    </source>
</reference>
<gene>
    <name evidence="9" type="ORF">HIM_07382</name>
</gene>
<feature type="transmembrane region" description="Helical" evidence="7">
    <location>
        <begin position="213"/>
        <end position="232"/>
    </location>
</feature>
<accession>A0A0F7ZN60</accession>
<feature type="region of interest" description="Disordered" evidence="6">
    <location>
        <begin position="281"/>
        <end position="301"/>
    </location>
</feature>
<feature type="transmembrane region" description="Helical" evidence="7">
    <location>
        <begin position="20"/>
        <end position="41"/>
    </location>
</feature>
<evidence type="ECO:0000256" key="7">
    <source>
        <dbReference type="SAM" id="Phobius"/>
    </source>
</evidence>
<feature type="region of interest" description="Disordered" evidence="6">
    <location>
        <begin position="354"/>
        <end position="376"/>
    </location>
</feature>
<feature type="transmembrane region" description="Helical" evidence="7">
    <location>
        <begin position="102"/>
        <end position="121"/>
    </location>
</feature>
<keyword evidence="2 7" id="KW-0812">Transmembrane</keyword>
<evidence type="ECO:0000256" key="6">
    <source>
        <dbReference type="SAM" id="MobiDB-lite"/>
    </source>
</evidence>
<dbReference type="PANTHER" id="PTHR33048">
    <property type="entry name" value="PTH11-LIKE INTEGRAL MEMBRANE PROTEIN (AFU_ORTHOLOGUE AFUA_5G11245)"/>
    <property type="match status" value="1"/>
</dbReference>
<dbReference type="AlphaFoldDB" id="A0A0F7ZN60"/>
<evidence type="ECO:0000313" key="10">
    <source>
        <dbReference type="Proteomes" id="UP000054481"/>
    </source>
</evidence>
<keyword evidence="10" id="KW-1185">Reference proteome</keyword>
<comment type="similarity">
    <text evidence="5">Belongs to the SAT4 family.</text>
</comment>
<proteinExistence type="inferred from homology"/>
<dbReference type="OrthoDB" id="5273647at2759"/>
<comment type="subcellular location">
    <subcellularLocation>
        <location evidence="1">Membrane</location>
        <topology evidence="1">Multi-pass membrane protein</topology>
    </subcellularLocation>
</comment>
<dbReference type="InterPro" id="IPR049326">
    <property type="entry name" value="Rhodopsin_dom_fungi"/>
</dbReference>
<evidence type="ECO:0000256" key="5">
    <source>
        <dbReference type="ARBA" id="ARBA00038359"/>
    </source>
</evidence>
<evidence type="ECO:0000259" key="8">
    <source>
        <dbReference type="Pfam" id="PF20684"/>
    </source>
</evidence>
<dbReference type="EMBL" id="KQ030537">
    <property type="protein sequence ID" value="KJZ73185.1"/>
    <property type="molecule type" value="Genomic_DNA"/>
</dbReference>
<feature type="transmembrane region" description="Helical" evidence="7">
    <location>
        <begin position="247"/>
        <end position="271"/>
    </location>
</feature>
<dbReference type="InterPro" id="IPR052337">
    <property type="entry name" value="SAT4-like"/>
</dbReference>
<dbReference type="GO" id="GO:0016020">
    <property type="term" value="C:membrane"/>
    <property type="evidence" value="ECO:0007669"/>
    <property type="project" value="UniProtKB-SubCell"/>
</dbReference>
<dbReference type="PANTHER" id="PTHR33048:SF146">
    <property type="entry name" value="INTEGRAL MEMBRANE PROTEIN"/>
    <property type="match status" value="1"/>
</dbReference>
<name>A0A0F7ZN60_9HYPO</name>
<keyword evidence="4 7" id="KW-0472">Membrane</keyword>
<feature type="transmembrane region" description="Helical" evidence="7">
    <location>
        <begin position="53"/>
        <end position="73"/>
    </location>
</feature>
<protein>
    <recommendedName>
        <fullName evidence="8">Rhodopsin domain-containing protein</fullName>
    </recommendedName>
</protein>
<evidence type="ECO:0000256" key="2">
    <source>
        <dbReference type="ARBA" id="ARBA00022692"/>
    </source>
</evidence>
<dbReference type="Proteomes" id="UP000054481">
    <property type="component" value="Unassembled WGS sequence"/>
</dbReference>